<sequence>MSYHVRIESFEGPFDLLLYLVSRQRVDIASISIAEVTQQYLAEVARMQAIDLDVASDFLLVAATLLEIKAKSLILEDSDIDDEELERLDPHEARELLIERLITYKQFKNASDYLDERGAQEARLHARLCGPSSDLLSAVPDYLEGVSLDELAHLCVQVTSRRDPFLLESDHIAAEPIPVETRAHDMWERIRTSGRLAFSDLLDADADPALAVVTFLAMLELYKRSMIRVQQDTPFGDIVMERLEGASEFFIDKPDSTDESAAASTDMPQDSEVEKQRAENSEVAHQQIENSDASQQQAEERPVAAGKYNEGRH</sequence>
<accession>C7MNA0</accession>
<dbReference type="EMBL" id="CP001682">
    <property type="protein sequence ID" value="ACU94390.1"/>
    <property type="molecule type" value="Genomic_DNA"/>
</dbReference>
<dbReference type="eggNOG" id="COG1354">
    <property type="taxonomic scope" value="Bacteria"/>
</dbReference>
<evidence type="ECO:0000256" key="3">
    <source>
        <dbReference type="HAMAP-Rule" id="MF_01805"/>
    </source>
</evidence>
<feature type="region of interest" description="Disordered" evidence="4">
    <location>
        <begin position="250"/>
        <end position="313"/>
    </location>
</feature>
<proteinExistence type="inferred from homology"/>
<dbReference type="KEGG" id="ccu:Ccur_06800"/>
<dbReference type="AlphaFoldDB" id="C7MNA0"/>
<dbReference type="GO" id="GO:0051301">
    <property type="term" value="P:cell division"/>
    <property type="evidence" value="ECO:0007669"/>
    <property type="project" value="UniProtKB-KW"/>
</dbReference>
<evidence type="ECO:0000313" key="5">
    <source>
        <dbReference type="EMBL" id="ACU94390.1"/>
    </source>
</evidence>
<dbReference type="GO" id="GO:0005737">
    <property type="term" value="C:cytoplasm"/>
    <property type="evidence" value="ECO:0007669"/>
    <property type="project" value="UniProtKB-SubCell"/>
</dbReference>
<dbReference type="HAMAP" id="MF_01805">
    <property type="entry name" value="ScpA"/>
    <property type="match status" value="1"/>
</dbReference>
<dbReference type="Pfam" id="PF02616">
    <property type="entry name" value="SMC_ScpA"/>
    <property type="match status" value="1"/>
</dbReference>
<dbReference type="InterPro" id="IPR023093">
    <property type="entry name" value="ScpA-like_C"/>
</dbReference>
<dbReference type="Proteomes" id="UP000000954">
    <property type="component" value="Chromosome"/>
</dbReference>
<comment type="subcellular location">
    <subcellularLocation>
        <location evidence="3">Cytoplasm</location>
    </subcellularLocation>
    <text evidence="3">Associated with two foci at the outer edges of the nucleoid region in young cells, and at four foci within both cell halves in older cells.</text>
</comment>
<dbReference type="PANTHER" id="PTHR33969:SF2">
    <property type="entry name" value="SEGREGATION AND CONDENSATION PROTEIN A"/>
    <property type="match status" value="1"/>
</dbReference>
<dbReference type="RefSeq" id="WP_012803078.1">
    <property type="nucleotide sequence ID" value="NC_013170.1"/>
</dbReference>
<evidence type="ECO:0000256" key="1">
    <source>
        <dbReference type="ARBA" id="ARBA00022829"/>
    </source>
</evidence>
<keyword evidence="6" id="KW-1185">Reference proteome</keyword>
<dbReference type="GO" id="GO:0006260">
    <property type="term" value="P:DNA replication"/>
    <property type="evidence" value="ECO:0007669"/>
    <property type="project" value="UniProtKB-UniRule"/>
</dbReference>
<keyword evidence="3" id="KW-0963">Cytoplasm</keyword>
<dbReference type="GO" id="GO:0007059">
    <property type="term" value="P:chromosome segregation"/>
    <property type="evidence" value="ECO:0007669"/>
    <property type="project" value="UniProtKB-UniRule"/>
</dbReference>
<comment type="similarity">
    <text evidence="3">Belongs to the ScpA family.</text>
</comment>
<name>C7MNA0_CRYCD</name>
<dbReference type="InterPro" id="IPR003768">
    <property type="entry name" value="ScpA"/>
</dbReference>
<organism evidence="5 6">
    <name type="scientific">Cryptobacterium curtum (strain ATCC 700683 / DSM 15641 / CCUG 43107 / 12-3)</name>
    <dbReference type="NCBI Taxonomy" id="469378"/>
    <lineage>
        <taxon>Bacteria</taxon>
        <taxon>Bacillati</taxon>
        <taxon>Actinomycetota</taxon>
        <taxon>Coriobacteriia</taxon>
        <taxon>Eggerthellales</taxon>
        <taxon>Eggerthellaceae</taxon>
        <taxon>Cryptobacterium</taxon>
    </lineage>
</organism>
<evidence type="ECO:0000256" key="4">
    <source>
        <dbReference type="SAM" id="MobiDB-lite"/>
    </source>
</evidence>
<dbReference type="Gene3D" id="6.10.250.2410">
    <property type="match status" value="1"/>
</dbReference>
<evidence type="ECO:0000313" key="6">
    <source>
        <dbReference type="Proteomes" id="UP000000954"/>
    </source>
</evidence>
<evidence type="ECO:0000256" key="2">
    <source>
        <dbReference type="ARBA" id="ARBA00044777"/>
    </source>
</evidence>
<dbReference type="STRING" id="469378.Ccur_06800"/>
<dbReference type="PANTHER" id="PTHR33969">
    <property type="entry name" value="SEGREGATION AND CONDENSATION PROTEIN A"/>
    <property type="match status" value="1"/>
</dbReference>
<reference evidence="5 6" key="1">
    <citation type="journal article" date="2009" name="Stand. Genomic Sci.">
        <title>Complete genome sequence of Cryptobacterium curtum type strain (12-3).</title>
        <authorList>
            <person name="Mavrommatis K."/>
            <person name="Pukall R."/>
            <person name="Rohde C."/>
            <person name="Chen F."/>
            <person name="Sims D."/>
            <person name="Brettin T."/>
            <person name="Kuske C."/>
            <person name="Detter J.C."/>
            <person name="Han C."/>
            <person name="Lapidus A."/>
            <person name="Copeland A."/>
            <person name="Glavina Del Rio T."/>
            <person name="Nolan M."/>
            <person name="Lucas S."/>
            <person name="Tice H."/>
            <person name="Cheng J.F."/>
            <person name="Bruce D."/>
            <person name="Goodwin L."/>
            <person name="Pitluck S."/>
            <person name="Ovchinnikova G."/>
            <person name="Pati A."/>
            <person name="Ivanova N."/>
            <person name="Chen A."/>
            <person name="Palaniappan K."/>
            <person name="Chain P."/>
            <person name="D'haeseleer P."/>
            <person name="Goker M."/>
            <person name="Bristow J."/>
            <person name="Eisen J.A."/>
            <person name="Markowitz V."/>
            <person name="Hugenholtz P."/>
            <person name="Rohde M."/>
            <person name="Klenk H.P."/>
            <person name="Kyrpides N.C."/>
        </authorList>
    </citation>
    <scope>NUCLEOTIDE SEQUENCE [LARGE SCALE GENOMIC DNA]</scope>
    <source>
        <strain evidence="6">ATCC 700683 / DSM 15641 / 12-3</strain>
    </source>
</reference>
<dbReference type="OrthoDB" id="9811016at2"/>
<feature type="compositionally biased region" description="Basic and acidic residues" evidence="4">
    <location>
        <begin position="272"/>
        <end position="282"/>
    </location>
</feature>
<feature type="compositionally biased region" description="Polar residues" evidence="4">
    <location>
        <begin position="283"/>
        <end position="297"/>
    </location>
</feature>
<protein>
    <recommendedName>
        <fullName evidence="2 3">Segregation and condensation protein A</fullName>
    </recommendedName>
</protein>
<gene>
    <name evidence="3" type="primary">scpA</name>
    <name evidence="5" type="ordered locus">Ccur_06800</name>
</gene>
<comment type="function">
    <text evidence="3">Participates in chromosomal partition during cell division. May act via the formation of a condensin-like complex containing Smc and ScpB that pull DNA away from mid-cell into both cell halves.</text>
</comment>
<keyword evidence="3" id="KW-0132">Cell division</keyword>
<keyword evidence="1 3" id="KW-0159">Chromosome partition</keyword>
<dbReference type="Gene3D" id="1.10.10.580">
    <property type="entry name" value="Structural maintenance of chromosome 1. Chain E"/>
    <property type="match status" value="1"/>
</dbReference>
<keyword evidence="3" id="KW-0131">Cell cycle</keyword>
<comment type="subunit">
    <text evidence="3">Component of a cohesin-like complex composed of ScpA, ScpB and the Smc homodimer, in which ScpA and ScpB bind to the head domain of Smc. The presence of the three proteins is required for the association of the complex with DNA.</text>
</comment>
<dbReference type="HOGENOM" id="CLU_038686_3_1_11"/>